<dbReference type="GO" id="GO:0120293">
    <property type="term" value="C:dynein axonemal particle"/>
    <property type="evidence" value="ECO:0007669"/>
    <property type="project" value="UniProtKB-SubCell"/>
</dbReference>
<dbReference type="InterPro" id="IPR011990">
    <property type="entry name" value="TPR-like_helical_dom_sf"/>
</dbReference>
<evidence type="ECO:0000256" key="6">
    <source>
        <dbReference type="ARBA" id="ARBA00022902"/>
    </source>
</evidence>
<dbReference type="InterPro" id="IPR007052">
    <property type="entry name" value="CS_dom"/>
</dbReference>
<keyword evidence="7" id="KW-0539">Nucleus</keyword>
<dbReference type="VEuPathDB" id="FungiDB:SPPG_01312"/>
<feature type="coiled-coil region" evidence="12">
    <location>
        <begin position="108"/>
        <end position="156"/>
    </location>
</feature>
<keyword evidence="6" id="KW-0524">Neurogenesis</keyword>
<dbReference type="AlphaFoldDB" id="A0A0L0HRV3"/>
<keyword evidence="4" id="KW-0677">Repeat</keyword>
<evidence type="ECO:0000256" key="1">
    <source>
        <dbReference type="ARBA" id="ARBA00004123"/>
    </source>
</evidence>
<evidence type="ECO:0000256" key="10">
    <source>
        <dbReference type="ARBA" id="ARBA00024430"/>
    </source>
</evidence>
<feature type="domain" description="CS" evidence="13">
    <location>
        <begin position="3"/>
        <end position="87"/>
    </location>
</feature>
<evidence type="ECO:0000256" key="5">
    <source>
        <dbReference type="ARBA" id="ARBA00022803"/>
    </source>
</evidence>
<dbReference type="OrthoDB" id="10250354at2759"/>
<evidence type="ECO:0000256" key="9">
    <source>
        <dbReference type="ARBA" id="ARBA00024190"/>
    </source>
</evidence>
<feature type="repeat" description="TPR" evidence="11">
    <location>
        <begin position="414"/>
        <end position="447"/>
    </location>
</feature>
<dbReference type="GO" id="GO:0036158">
    <property type="term" value="P:outer dynein arm assembly"/>
    <property type="evidence" value="ECO:0007669"/>
    <property type="project" value="TreeGrafter"/>
</dbReference>
<dbReference type="InParanoid" id="A0A0L0HRV3"/>
<evidence type="ECO:0000256" key="4">
    <source>
        <dbReference type="ARBA" id="ARBA00022737"/>
    </source>
</evidence>
<dbReference type="PROSITE" id="PS51203">
    <property type="entry name" value="CS"/>
    <property type="match status" value="1"/>
</dbReference>
<keyword evidence="8" id="KW-0966">Cell projection</keyword>
<dbReference type="RefSeq" id="XP_016611897.1">
    <property type="nucleotide sequence ID" value="XM_016749634.1"/>
</dbReference>
<dbReference type="CDD" id="cd06469">
    <property type="entry name" value="p23_DYX1C1_like"/>
    <property type="match status" value="1"/>
</dbReference>
<dbReference type="InterPro" id="IPR008978">
    <property type="entry name" value="HSP20-like_chaperone"/>
</dbReference>
<dbReference type="InterPro" id="IPR019734">
    <property type="entry name" value="TPR_rpt"/>
</dbReference>
<dbReference type="GO" id="GO:0003341">
    <property type="term" value="P:cilium movement"/>
    <property type="evidence" value="ECO:0007669"/>
    <property type="project" value="InterPro"/>
</dbReference>
<comment type="subcellular location">
    <subcellularLocation>
        <location evidence="2">Cell projection</location>
        <location evidence="2">Neuron projection</location>
    </subcellularLocation>
    <subcellularLocation>
        <location evidence="9">Dynein axonemal particle</location>
    </subcellularLocation>
    <subcellularLocation>
        <location evidence="1">Nucleus</location>
    </subcellularLocation>
</comment>
<dbReference type="SUPFAM" id="SSF48452">
    <property type="entry name" value="TPR-like"/>
    <property type="match status" value="1"/>
</dbReference>
<evidence type="ECO:0000256" key="2">
    <source>
        <dbReference type="ARBA" id="ARBA00004487"/>
    </source>
</evidence>
<dbReference type="eggNOG" id="KOG1124">
    <property type="taxonomic scope" value="Eukaryota"/>
</dbReference>
<dbReference type="OMA" id="ELAAWHF"/>
<evidence type="ECO:0000313" key="14">
    <source>
        <dbReference type="EMBL" id="KND03858.1"/>
    </source>
</evidence>
<accession>A0A0L0HRV3</accession>
<keyword evidence="3" id="KW-0963">Cytoplasm</keyword>
<dbReference type="Pfam" id="PF04969">
    <property type="entry name" value="CS"/>
    <property type="match status" value="1"/>
</dbReference>
<evidence type="ECO:0000256" key="8">
    <source>
        <dbReference type="ARBA" id="ARBA00023273"/>
    </source>
</evidence>
<keyword evidence="15" id="KW-1185">Reference proteome</keyword>
<dbReference type="GO" id="GO:0005634">
    <property type="term" value="C:nucleus"/>
    <property type="evidence" value="ECO:0007669"/>
    <property type="project" value="UniProtKB-SubCell"/>
</dbReference>
<dbReference type="PANTHER" id="PTHR46492:SF1">
    <property type="entry name" value="DYNEIN AXONEMAL ASSEMBLY FACTOR 4"/>
    <property type="match status" value="1"/>
</dbReference>
<dbReference type="EMBL" id="KQ257451">
    <property type="protein sequence ID" value="KND03858.1"/>
    <property type="molecule type" value="Genomic_DNA"/>
</dbReference>
<keyword evidence="12" id="KW-0175">Coiled coil</keyword>
<evidence type="ECO:0000256" key="12">
    <source>
        <dbReference type="SAM" id="Coils"/>
    </source>
</evidence>
<dbReference type="SMART" id="SM00028">
    <property type="entry name" value="TPR"/>
    <property type="match status" value="3"/>
</dbReference>
<dbReference type="InterPro" id="IPR037894">
    <property type="entry name" value="CS_DYX1C1"/>
</dbReference>
<reference evidence="14 15" key="1">
    <citation type="submission" date="2009-08" db="EMBL/GenBank/DDBJ databases">
        <title>The Genome Sequence of Spizellomyces punctatus strain DAOM BR117.</title>
        <authorList>
            <consortium name="The Broad Institute Genome Sequencing Platform"/>
            <person name="Russ C."/>
            <person name="Cuomo C."/>
            <person name="Shea T."/>
            <person name="Young S.K."/>
            <person name="Zeng Q."/>
            <person name="Koehrsen M."/>
            <person name="Haas B."/>
            <person name="Borodovsky M."/>
            <person name="Guigo R."/>
            <person name="Alvarado L."/>
            <person name="Berlin A."/>
            <person name="Bochicchio J."/>
            <person name="Borenstein D."/>
            <person name="Chapman S."/>
            <person name="Chen Z."/>
            <person name="Engels R."/>
            <person name="Freedman E."/>
            <person name="Gellesch M."/>
            <person name="Goldberg J."/>
            <person name="Griggs A."/>
            <person name="Gujja S."/>
            <person name="Heiman D."/>
            <person name="Hepburn T."/>
            <person name="Howarth C."/>
            <person name="Jen D."/>
            <person name="Larson L."/>
            <person name="Lewis B."/>
            <person name="Mehta T."/>
            <person name="Park D."/>
            <person name="Pearson M."/>
            <person name="Roberts A."/>
            <person name="Saif S."/>
            <person name="Shenoy N."/>
            <person name="Sisk P."/>
            <person name="Stolte C."/>
            <person name="Sykes S."/>
            <person name="Thomson T."/>
            <person name="Walk T."/>
            <person name="White J."/>
            <person name="Yandava C."/>
            <person name="Burger G."/>
            <person name="Gray M.W."/>
            <person name="Holland P.W.H."/>
            <person name="King N."/>
            <person name="Lang F.B.F."/>
            <person name="Roger A.J."/>
            <person name="Ruiz-Trillo I."/>
            <person name="Lander E."/>
            <person name="Nusbaum C."/>
        </authorList>
    </citation>
    <scope>NUCLEOTIDE SEQUENCE [LARGE SCALE GENOMIC DNA]</scope>
    <source>
        <strain evidence="14 15">DAOM BR117</strain>
    </source>
</reference>
<evidence type="ECO:0000256" key="3">
    <source>
        <dbReference type="ARBA" id="ARBA00022490"/>
    </source>
</evidence>
<proteinExistence type="predicted"/>
<evidence type="ECO:0000313" key="15">
    <source>
        <dbReference type="Proteomes" id="UP000053201"/>
    </source>
</evidence>
<dbReference type="InterPro" id="IPR052004">
    <property type="entry name" value="Dynein_assembly_factor_4"/>
</dbReference>
<evidence type="ECO:0000256" key="7">
    <source>
        <dbReference type="ARBA" id="ARBA00023242"/>
    </source>
</evidence>
<organism evidence="14 15">
    <name type="scientific">Spizellomyces punctatus (strain DAOM BR117)</name>
    <dbReference type="NCBI Taxonomy" id="645134"/>
    <lineage>
        <taxon>Eukaryota</taxon>
        <taxon>Fungi</taxon>
        <taxon>Fungi incertae sedis</taxon>
        <taxon>Chytridiomycota</taxon>
        <taxon>Chytridiomycota incertae sedis</taxon>
        <taxon>Chytridiomycetes</taxon>
        <taxon>Spizellomycetales</taxon>
        <taxon>Spizellomycetaceae</taxon>
        <taxon>Spizellomyces</taxon>
    </lineage>
</organism>
<keyword evidence="5 11" id="KW-0802">TPR repeat</keyword>
<protein>
    <recommendedName>
        <fullName evidence="10">Dynein axonemal assembly factor 4</fullName>
    </recommendedName>
</protein>
<dbReference type="GeneID" id="27684984"/>
<sequence>MPIIVRDYTWTQTSSCVYITVPLRGANPKKADVYVNDAYLKINFPPYLFELDLFDQIDTDKAVVSVGNGCTKFELPKLIEQTWENLSYPKDSAIPIKTRREEADLRFRQKAEEARQRKAAERRQEEQLLIQKQIEVERAERERLASLKEAEKRQAEEGLNKWMEQTKLQNANREREDVTRRKGKGKIEESGIVEIFDKDDGYISDDSVMDKRHENESTSAECKASVETKSCKETEDLDDLDDESGLDMEEIRAKVQAQLKQQRVPPPRGANQEIHITFTSRGLIPTKTARESEDVKWRTRIKAMQDEHRRKADISDARSIEESNPTFLKDKGNSFYRSGNYAAAVNAYTAALDIDPSNFTCLSNRAACHLQLNAYDACVQDCTTALSLLSKEEEAIREETVEDVHADDRRKSRVKMLVRIGTAKVRSGELKAGLEEYQRALQLDPRNEMLQRDVENLMQSI</sequence>
<feature type="repeat" description="TPR" evidence="11">
    <location>
        <begin position="325"/>
        <end position="358"/>
    </location>
</feature>
<dbReference type="Proteomes" id="UP000053201">
    <property type="component" value="Unassembled WGS sequence"/>
</dbReference>
<name>A0A0L0HRV3_SPIPD</name>
<dbReference type="Gene3D" id="1.25.40.10">
    <property type="entry name" value="Tetratricopeptide repeat domain"/>
    <property type="match status" value="1"/>
</dbReference>
<dbReference type="Gene3D" id="2.60.40.790">
    <property type="match status" value="1"/>
</dbReference>
<dbReference type="PROSITE" id="PS50005">
    <property type="entry name" value="TPR"/>
    <property type="match status" value="2"/>
</dbReference>
<dbReference type="PANTHER" id="PTHR46492">
    <property type="entry name" value="DYNEIN ASSEMBLY FACTOR 4, AXONEMAL"/>
    <property type="match status" value="1"/>
</dbReference>
<gene>
    <name evidence="14" type="ORF">SPPG_01312</name>
</gene>
<dbReference type="STRING" id="645134.A0A0L0HRV3"/>
<dbReference type="SUPFAM" id="SSF49764">
    <property type="entry name" value="HSP20-like chaperones"/>
    <property type="match status" value="1"/>
</dbReference>
<dbReference type="Pfam" id="PF13414">
    <property type="entry name" value="TPR_11"/>
    <property type="match status" value="1"/>
</dbReference>
<dbReference type="GO" id="GO:0036159">
    <property type="term" value="P:inner dynein arm assembly"/>
    <property type="evidence" value="ECO:0007669"/>
    <property type="project" value="TreeGrafter"/>
</dbReference>
<evidence type="ECO:0000259" key="13">
    <source>
        <dbReference type="PROSITE" id="PS51203"/>
    </source>
</evidence>
<evidence type="ECO:0000256" key="11">
    <source>
        <dbReference type="PROSITE-ProRule" id="PRU00339"/>
    </source>
</evidence>